<accession>A0A840AE66</accession>
<evidence type="ECO:0000256" key="13">
    <source>
        <dbReference type="SAM" id="Phobius"/>
    </source>
</evidence>
<evidence type="ECO:0000256" key="11">
    <source>
        <dbReference type="ARBA" id="ARBA00025912"/>
    </source>
</evidence>
<dbReference type="Gene3D" id="1.20.1300.10">
    <property type="entry name" value="Fumarate reductase/succinate dehydrogenase, transmembrane subunit"/>
    <property type="match status" value="1"/>
</dbReference>
<keyword evidence="7 12" id="KW-0479">Metal-binding</keyword>
<organism evidence="14 15">
    <name type="scientific">Roseococcus suduntuyensis</name>
    <dbReference type="NCBI Taxonomy" id="455361"/>
    <lineage>
        <taxon>Bacteria</taxon>
        <taxon>Pseudomonadati</taxon>
        <taxon>Pseudomonadota</taxon>
        <taxon>Alphaproteobacteria</taxon>
        <taxon>Acetobacterales</taxon>
        <taxon>Roseomonadaceae</taxon>
        <taxon>Roseococcus</taxon>
    </lineage>
</organism>
<keyword evidence="9 12" id="KW-0408">Iron</keyword>
<dbReference type="PANTHER" id="PTHR10978">
    <property type="entry name" value="SUCCINATE DEHYDROGENASE CYTOCHROME B560 SUBUNIT"/>
    <property type="match status" value="1"/>
</dbReference>
<gene>
    <name evidence="14" type="ORF">GGQ83_002863</name>
</gene>
<evidence type="ECO:0000256" key="7">
    <source>
        <dbReference type="ARBA" id="ARBA00022723"/>
    </source>
</evidence>
<evidence type="ECO:0000256" key="4">
    <source>
        <dbReference type="ARBA" id="ARBA00020076"/>
    </source>
</evidence>
<comment type="subcellular location">
    <subcellularLocation>
        <location evidence="2">Membrane</location>
        <topology evidence="2">Multi-pass membrane protein</topology>
    </subcellularLocation>
</comment>
<dbReference type="SUPFAM" id="SSF81343">
    <property type="entry name" value="Fumarate reductase respiratory complex transmembrane subunits"/>
    <property type="match status" value="1"/>
</dbReference>
<comment type="subunit">
    <text evidence="11">Part of an enzyme complex containing four subunits: a flavoprotein, an iron-sulfur protein, plus two membrane-anchoring proteins, SdhC and SdhD. The complex can form homotrimers.</text>
</comment>
<dbReference type="AlphaFoldDB" id="A0A840AE66"/>
<dbReference type="InterPro" id="IPR000701">
    <property type="entry name" value="SuccDH_FuR_B_TM-su"/>
</dbReference>
<dbReference type="Proteomes" id="UP000553193">
    <property type="component" value="Unassembled WGS sequence"/>
</dbReference>
<dbReference type="RefSeq" id="WP_184385151.1">
    <property type="nucleotide sequence ID" value="NZ_JACIDJ010000005.1"/>
</dbReference>
<dbReference type="CDD" id="cd03499">
    <property type="entry name" value="SQR_TypeC_SdhC"/>
    <property type="match status" value="1"/>
</dbReference>
<dbReference type="EMBL" id="JACIDJ010000005">
    <property type="protein sequence ID" value="MBB3899411.1"/>
    <property type="molecule type" value="Genomic_DNA"/>
</dbReference>
<comment type="function">
    <text evidence="1">Membrane-anchoring subunit of succinate dehydrogenase (SDH).</text>
</comment>
<evidence type="ECO:0000256" key="9">
    <source>
        <dbReference type="ARBA" id="ARBA00023004"/>
    </source>
</evidence>
<evidence type="ECO:0000256" key="6">
    <source>
        <dbReference type="ARBA" id="ARBA00022692"/>
    </source>
</evidence>
<dbReference type="GO" id="GO:0046872">
    <property type="term" value="F:metal ion binding"/>
    <property type="evidence" value="ECO:0007669"/>
    <property type="project" value="UniProtKB-KW"/>
</dbReference>
<dbReference type="PROSITE" id="PS01001">
    <property type="entry name" value="SDH_CYT_2"/>
    <property type="match status" value="1"/>
</dbReference>
<evidence type="ECO:0000256" key="1">
    <source>
        <dbReference type="ARBA" id="ARBA00004050"/>
    </source>
</evidence>
<evidence type="ECO:0000256" key="3">
    <source>
        <dbReference type="ARBA" id="ARBA00007244"/>
    </source>
</evidence>
<feature type="transmembrane region" description="Helical" evidence="13">
    <location>
        <begin position="124"/>
        <end position="143"/>
    </location>
</feature>
<keyword evidence="10 13" id="KW-0472">Membrane</keyword>
<dbReference type="PANTHER" id="PTHR10978:SF5">
    <property type="entry name" value="SUCCINATE DEHYDROGENASE CYTOCHROME B560 SUBUNIT, MITOCHONDRIAL"/>
    <property type="match status" value="1"/>
</dbReference>
<proteinExistence type="inferred from homology"/>
<keyword evidence="6 13" id="KW-0812">Transmembrane</keyword>
<feature type="transmembrane region" description="Helical" evidence="13">
    <location>
        <begin position="41"/>
        <end position="62"/>
    </location>
</feature>
<evidence type="ECO:0000313" key="15">
    <source>
        <dbReference type="Proteomes" id="UP000553193"/>
    </source>
</evidence>
<dbReference type="Pfam" id="PF01127">
    <property type="entry name" value="Sdh_cyt"/>
    <property type="match status" value="1"/>
</dbReference>
<keyword evidence="8 13" id="KW-1133">Transmembrane helix</keyword>
<comment type="cofactor">
    <cofactor evidence="12">
        <name>heme</name>
        <dbReference type="ChEBI" id="CHEBI:30413"/>
    </cofactor>
    <text evidence="12">The heme is bound between the two transmembrane subunits.</text>
</comment>
<evidence type="ECO:0000256" key="8">
    <source>
        <dbReference type="ARBA" id="ARBA00022989"/>
    </source>
</evidence>
<dbReference type="PIRSF" id="PIRSF000178">
    <property type="entry name" value="SDH_cyt_b560"/>
    <property type="match status" value="1"/>
</dbReference>
<dbReference type="GO" id="GO:0006099">
    <property type="term" value="P:tricarboxylic acid cycle"/>
    <property type="evidence" value="ECO:0007669"/>
    <property type="project" value="InterPro"/>
</dbReference>
<name>A0A840AE66_9PROT</name>
<evidence type="ECO:0000256" key="2">
    <source>
        <dbReference type="ARBA" id="ARBA00004141"/>
    </source>
</evidence>
<sequence>MKDPREAGMVGRRTDGTLIRRPLSPHLQVYDMMQMTSALSIMHRATGAAWSVGTVLLVWWLVAAAAGPEAFSRVEWFLSSILGMLVLFGLTAAAWYHTLAGIRHLAWDAGHGFELAQAYRSGRMVLVGTAVLTVLTWVLVFVFRG</sequence>
<comment type="caution">
    <text evidence="14">The sequence shown here is derived from an EMBL/GenBank/DDBJ whole genome shotgun (WGS) entry which is preliminary data.</text>
</comment>
<dbReference type="GO" id="GO:0016020">
    <property type="term" value="C:membrane"/>
    <property type="evidence" value="ECO:0007669"/>
    <property type="project" value="UniProtKB-SubCell"/>
</dbReference>
<dbReference type="GO" id="GO:0009055">
    <property type="term" value="F:electron transfer activity"/>
    <property type="evidence" value="ECO:0007669"/>
    <property type="project" value="InterPro"/>
</dbReference>
<evidence type="ECO:0000313" key="14">
    <source>
        <dbReference type="EMBL" id="MBB3899411.1"/>
    </source>
</evidence>
<keyword evidence="5 12" id="KW-0349">Heme</keyword>
<keyword evidence="15" id="KW-1185">Reference proteome</keyword>
<comment type="similarity">
    <text evidence="3">Belongs to the cytochrome b560 family.</text>
</comment>
<dbReference type="InterPro" id="IPR018495">
    <property type="entry name" value="Succ_DH_cyt_bsu_CS"/>
</dbReference>
<dbReference type="NCBIfam" id="TIGR02970">
    <property type="entry name" value="succ_dehyd_cytB"/>
    <property type="match status" value="1"/>
</dbReference>
<dbReference type="InterPro" id="IPR014314">
    <property type="entry name" value="Succ_DH_cytb556"/>
</dbReference>
<protein>
    <recommendedName>
        <fullName evidence="4">Succinate dehydrogenase cytochrome b556 subunit</fullName>
    </recommendedName>
</protein>
<reference evidence="14 15" key="1">
    <citation type="submission" date="2020-08" db="EMBL/GenBank/DDBJ databases">
        <title>Genomic Encyclopedia of Type Strains, Phase IV (KMG-IV): sequencing the most valuable type-strain genomes for metagenomic binning, comparative biology and taxonomic classification.</title>
        <authorList>
            <person name="Goeker M."/>
        </authorList>
    </citation>
    <scope>NUCLEOTIDE SEQUENCE [LARGE SCALE GENOMIC DNA]</scope>
    <source>
        <strain evidence="14 15">DSM 19979</strain>
    </source>
</reference>
<dbReference type="InterPro" id="IPR034804">
    <property type="entry name" value="SQR/QFR_C/D"/>
</dbReference>
<feature type="binding site" description="axial binding residue" evidence="12">
    <location>
        <position position="97"/>
    </location>
    <ligand>
        <name>heme</name>
        <dbReference type="ChEBI" id="CHEBI:30413"/>
        <note>ligand shared with second transmembrane subunit</note>
    </ligand>
    <ligandPart>
        <name>Fe</name>
        <dbReference type="ChEBI" id="CHEBI:18248"/>
    </ligandPart>
</feature>
<evidence type="ECO:0000256" key="10">
    <source>
        <dbReference type="ARBA" id="ARBA00023136"/>
    </source>
</evidence>
<evidence type="ECO:0000256" key="12">
    <source>
        <dbReference type="PIRSR" id="PIRSR000178-1"/>
    </source>
</evidence>
<feature type="transmembrane region" description="Helical" evidence="13">
    <location>
        <begin position="74"/>
        <end position="96"/>
    </location>
</feature>
<evidence type="ECO:0000256" key="5">
    <source>
        <dbReference type="ARBA" id="ARBA00022617"/>
    </source>
</evidence>